<organism evidence="1 2">
    <name type="scientific">Aequorivita viscosa</name>
    <dbReference type="NCBI Taxonomy" id="797419"/>
    <lineage>
        <taxon>Bacteria</taxon>
        <taxon>Pseudomonadati</taxon>
        <taxon>Bacteroidota</taxon>
        <taxon>Flavobacteriia</taxon>
        <taxon>Flavobacteriales</taxon>
        <taxon>Flavobacteriaceae</taxon>
        <taxon>Aequorivita</taxon>
    </lineage>
</organism>
<dbReference type="AlphaFoldDB" id="A0A1M6NE96"/>
<dbReference type="Proteomes" id="UP000184172">
    <property type="component" value="Unassembled WGS sequence"/>
</dbReference>
<name>A0A1M6NE96_9FLAO</name>
<dbReference type="STRING" id="797419.SAMN05216556_1322"/>
<accession>A0A1M6NE96</accession>
<sequence length="284" mass="33301">MRLILLVFVFITISSCSTFKPNYIDWKNAPENPNPFGPFEITTNHFNLKGDVKSVYRVSYIKKDSTYISGLLLLVNFDRNGKLLSSRKGIFHNLGKEETTYHYTDNKELNYSLRPAKDTVFRQDFFYNKRGELILRKSGSSETTFRYDKNGNLIQKLYNGNVNWGPKYLYDNRDRLIAKTYFKRDGTKREDVKYTYKKRGENLVVDFTSYSKKHGIKNYTHIYDKHGYRIDGINEEGKVKNTIIRDKKGNVIEDICGTSKKYYVITYWDGTTSGYDPKLDEINN</sequence>
<protein>
    <submittedName>
        <fullName evidence="1">YD repeat-containing protein</fullName>
    </submittedName>
</protein>
<dbReference type="RefSeq" id="WP_073221632.1">
    <property type="nucleotide sequence ID" value="NZ_FNNS01000032.1"/>
</dbReference>
<keyword evidence="2" id="KW-1185">Reference proteome</keyword>
<dbReference type="PROSITE" id="PS51257">
    <property type="entry name" value="PROKAR_LIPOPROTEIN"/>
    <property type="match status" value="1"/>
</dbReference>
<proteinExistence type="predicted"/>
<gene>
    <name evidence="1" type="ORF">SAMN04487908_13329</name>
</gene>
<reference evidence="2" key="1">
    <citation type="submission" date="2016-11" db="EMBL/GenBank/DDBJ databases">
        <authorList>
            <person name="Varghese N."/>
            <person name="Submissions S."/>
        </authorList>
    </citation>
    <scope>NUCLEOTIDE SEQUENCE [LARGE SCALE GENOMIC DNA]</scope>
    <source>
        <strain evidence="2">DSM 26349</strain>
    </source>
</reference>
<dbReference type="EMBL" id="FQYV01000033">
    <property type="protein sequence ID" value="SHJ93896.1"/>
    <property type="molecule type" value="Genomic_DNA"/>
</dbReference>
<evidence type="ECO:0000313" key="2">
    <source>
        <dbReference type="Proteomes" id="UP000184172"/>
    </source>
</evidence>
<dbReference type="OrthoDB" id="1046747at2"/>
<evidence type="ECO:0000313" key="1">
    <source>
        <dbReference type="EMBL" id="SHJ93896.1"/>
    </source>
</evidence>
<dbReference type="Gene3D" id="2.180.10.10">
    <property type="entry name" value="RHS repeat-associated core"/>
    <property type="match status" value="1"/>
</dbReference>